<gene>
    <name evidence="1" type="ORF">S06H3_48695</name>
</gene>
<comment type="caution">
    <text evidence="1">The sequence shown here is derived from an EMBL/GenBank/DDBJ whole genome shotgun (WGS) entry which is preliminary data.</text>
</comment>
<evidence type="ECO:0000313" key="1">
    <source>
        <dbReference type="EMBL" id="GAI44076.1"/>
    </source>
</evidence>
<feature type="non-terminal residue" evidence="1">
    <location>
        <position position="211"/>
    </location>
</feature>
<dbReference type="EMBL" id="BARV01030683">
    <property type="protein sequence ID" value="GAI44076.1"/>
    <property type="molecule type" value="Genomic_DNA"/>
</dbReference>
<proteinExistence type="predicted"/>
<accession>X1PNJ0</accession>
<sequence>MLRDVFGDGEDINAGNPLPARDAEIKRTYRELKSQQDENWVECMYITKAEFSENFGTDYQVLDKIYAPVFKSGLKTIALVSNKGFSGRTNTLLEITIDGAGDVPAATFKWRKKTFLGDTWGDYTEGVATGADIEVTDGIHIEFDDSGYAVGNQWHVQACGTWHTPEAGKHSYLTSVHIHPFDATPAAKAGYFRILRGDYRVFECVSTCLEL</sequence>
<dbReference type="AlphaFoldDB" id="X1PNJ0"/>
<reference evidence="1" key="1">
    <citation type="journal article" date="2014" name="Front. Microbiol.">
        <title>High frequency of phylogenetically diverse reductive dehalogenase-homologous genes in deep subseafloor sedimentary metagenomes.</title>
        <authorList>
            <person name="Kawai M."/>
            <person name="Futagami T."/>
            <person name="Toyoda A."/>
            <person name="Takaki Y."/>
            <person name="Nishi S."/>
            <person name="Hori S."/>
            <person name="Arai W."/>
            <person name="Tsubouchi T."/>
            <person name="Morono Y."/>
            <person name="Uchiyama I."/>
            <person name="Ito T."/>
            <person name="Fujiyama A."/>
            <person name="Inagaki F."/>
            <person name="Takami H."/>
        </authorList>
    </citation>
    <scope>NUCLEOTIDE SEQUENCE</scope>
    <source>
        <strain evidence="1">Expedition CK06-06</strain>
    </source>
</reference>
<protein>
    <submittedName>
        <fullName evidence="1">Uncharacterized protein</fullName>
    </submittedName>
</protein>
<organism evidence="1">
    <name type="scientific">marine sediment metagenome</name>
    <dbReference type="NCBI Taxonomy" id="412755"/>
    <lineage>
        <taxon>unclassified sequences</taxon>
        <taxon>metagenomes</taxon>
        <taxon>ecological metagenomes</taxon>
    </lineage>
</organism>
<name>X1PNJ0_9ZZZZ</name>